<dbReference type="EMBL" id="UHJJ01000002">
    <property type="protein sequence ID" value="SUQ12878.1"/>
    <property type="molecule type" value="Genomic_DNA"/>
</dbReference>
<gene>
    <name evidence="6" type="ORF">SAMN05216529_10293</name>
</gene>
<evidence type="ECO:0000256" key="1">
    <source>
        <dbReference type="ARBA" id="ARBA00004196"/>
    </source>
</evidence>
<dbReference type="GO" id="GO:0030313">
    <property type="term" value="C:cell envelope"/>
    <property type="evidence" value="ECO:0007669"/>
    <property type="project" value="UniProtKB-SubCell"/>
</dbReference>
<dbReference type="GO" id="GO:0030246">
    <property type="term" value="F:carbohydrate binding"/>
    <property type="evidence" value="ECO:0007669"/>
    <property type="project" value="UniProtKB-ARBA"/>
</dbReference>
<evidence type="ECO:0000313" key="6">
    <source>
        <dbReference type="EMBL" id="SUQ12878.1"/>
    </source>
</evidence>
<keyword evidence="6" id="KW-0813">Transport</keyword>
<accession>A0A316A1B1</accession>
<keyword evidence="6" id="KW-0762">Sugar transport</keyword>
<dbReference type="Proteomes" id="UP000254051">
    <property type="component" value="Unassembled WGS sequence"/>
</dbReference>
<dbReference type="OrthoDB" id="9769193at2"/>
<dbReference type="AlphaFoldDB" id="A0A316A1B1"/>
<proteinExistence type="inferred from homology"/>
<feature type="domain" description="Periplasmic binding protein" evidence="5">
    <location>
        <begin position="40"/>
        <end position="290"/>
    </location>
</feature>
<dbReference type="InterPro" id="IPR025997">
    <property type="entry name" value="SBP_2_dom"/>
</dbReference>
<dbReference type="Pfam" id="PF13407">
    <property type="entry name" value="Peripla_BP_4"/>
    <property type="match status" value="1"/>
</dbReference>
<evidence type="ECO:0000256" key="4">
    <source>
        <dbReference type="SAM" id="SignalP"/>
    </source>
</evidence>
<reference evidence="7" key="1">
    <citation type="submission" date="2017-07" db="EMBL/GenBank/DDBJ databases">
        <authorList>
            <person name="Varghese N."/>
            <person name="Submissions S."/>
        </authorList>
    </citation>
    <scope>NUCLEOTIDE SEQUENCE [LARGE SCALE GENOMIC DNA]</scope>
    <source>
        <strain evidence="7">NLAE-zl-C134</strain>
    </source>
</reference>
<dbReference type="PANTHER" id="PTHR46847">
    <property type="entry name" value="D-ALLOSE-BINDING PERIPLASMIC PROTEIN-RELATED"/>
    <property type="match status" value="1"/>
</dbReference>
<feature type="chain" id="PRO_5043163554" evidence="4">
    <location>
        <begin position="28"/>
        <end position="317"/>
    </location>
</feature>
<evidence type="ECO:0000259" key="5">
    <source>
        <dbReference type="Pfam" id="PF13407"/>
    </source>
</evidence>
<dbReference type="SUPFAM" id="SSF53822">
    <property type="entry name" value="Periplasmic binding protein-like I"/>
    <property type="match status" value="1"/>
</dbReference>
<evidence type="ECO:0000256" key="2">
    <source>
        <dbReference type="ARBA" id="ARBA00007639"/>
    </source>
</evidence>
<organism evidence="6 7">
    <name type="scientific">Faecalicatena contorta</name>
    <dbReference type="NCBI Taxonomy" id="39482"/>
    <lineage>
        <taxon>Bacteria</taxon>
        <taxon>Bacillati</taxon>
        <taxon>Bacillota</taxon>
        <taxon>Clostridia</taxon>
        <taxon>Lachnospirales</taxon>
        <taxon>Lachnospiraceae</taxon>
        <taxon>Faecalicatena</taxon>
    </lineage>
</organism>
<protein>
    <submittedName>
        <fullName evidence="6">ABC-type sugar transport system, substrate-binding protein, contains N-terminal xre family HTH domain</fullName>
    </submittedName>
</protein>
<sequence>MKRSIIKRMVSCAGCLFYLVICLSGCASGTMLEEEEVWNIGVVLKTMDSEHWRGIRSGMENAARQNNVNLTLFYPSNEWAEDEQEVIVRDIMESEIDALIIAPCNSTNTGWIVDLAKEKGIELFTVDTRSLDRDIPYIGVDNMEVGKLAAQCLDQNLPDSAKMAMIAGGGKQAQTVDRIDSFQKELKNIRGIEKDAITITKEHGSYTDALHVTKELINDGVKGLFCASAVMGLGAAASAEEMGKDICIVAIDTQDDAIKAVQRGDIYGLIAHSGYEVGQTAVETVAERLEDGPNAVKNNVYISCELMTKENIEEYLD</sequence>
<comment type="subcellular location">
    <subcellularLocation>
        <location evidence="1">Cell envelope</location>
    </subcellularLocation>
</comment>
<dbReference type="InterPro" id="IPR028082">
    <property type="entry name" value="Peripla_BP_I"/>
</dbReference>
<feature type="signal peptide" evidence="4">
    <location>
        <begin position="1"/>
        <end position="27"/>
    </location>
</feature>
<comment type="similarity">
    <text evidence="2">Belongs to the bacterial solute-binding protein 2 family.</text>
</comment>
<keyword evidence="7" id="KW-1185">Reference proteome</keyword>
<dbReference type="Gene3D" id="3.40.50.2300">
    <property type="match status" value="2"/>
</dbReference>
<evidence type="ECO:0000256" key="3">
    <source>
        <dbReference type="ARBA" id="ARBA00022729"/>
    </source>
</evidence>
<keyword evidence="3 4" id="KW-0732">Signal</keyword>
<name>A0A316A1B1_9FIRM</name>
<evidence type="ECO:0000313" key="7">
    <source>
        <dbReference type="Proteomes" id="UP000254051"/>
    </source>
</evidence>
<dbReference type="PANTHER" id="PTHR46847:SF1">
    <property type="entry name" value="D-ALLOSE-BINDING PERIPLASMIC PROTEIN-RELATED"/>
    <property type="match status" value="1"/>
</dbReference>
<dbReference type="RefSeq" id="WP_109708906.1">
    <property type="nucleotide sequence ID" value="NZ_QGDS01000002.1"/>
</dbReference>